<dbReference type="RefSeq" id="WP_039218638.1">
    <property type="nucleotide sequence ID" value="NZ_JWLW01000012.1"/>
</dbReference>
<dbReference type="Gene3D" id="2.30.30.40">
    <property type="entry name" value="SH3 Domains"/>
    <property type="match status" value="3"/>
</dbReference>
<dbReference type="OrthoDB" id="9790406at2"/>
<feature type="domain" description="CheW-like" evidence="4">
    <location>
        <begin position="21"/>
        <end position="162"/>
    </location>
</feature>
<evidence type="ECO:0000313" key="6">
    <source>
        <dbReference type="Proteomes" id="UP000031197"/>
    </source>
</evidence>
<dbReference type="InterPro" id="IPR036061">
    <property type="entry name" value="CheW-like_dom_sf"/>
</dbReference>
<dbReference type="InterPro" id="IPR039315">
    <property type="entry name" value="CheW"/>
</dbReference>
<dbReference type="EMBL" id="JWLW01000012">
    <property type="protein sequence ID" value="KHT54254.1"/>
    <property type="molecule type" value="Genomic_DNA"/>
</dbReference>
<dbReference type="SMART" id="SM00260">
    <property type="entry name" value="CheW"/>
    <property type="match status" value="3"/>
</dbReference>
<accession>A0A0B3Y9M3</accession>
<evidence type="ECO:0000256" key="1">
    <source>
        <dbReference type="ARBA" id="ARBA00004496"/>
    </source>
</evidence>
<dbReference type="Pfam" id="PF01584">
    <property type="entry name" value="CheW"/>
    <property type="match status" value="3"/>
</dbReference>
<dbReference type="PANTHER" id="PTHR22617">
    <property type="entry name" value="CHEMOTAXIS SENSOR HISTIDINE KINASE-RELATED"/>
    <property type="match status" value="1"/>
</dbReference>
<protein>
    <recommendedName>
        <fullName evidence="2">Chemotaxis protein CheW</fullName>
    </recommendedName>
</protein>
<dbReference type="SUPFAM" id="SSF50341">
    <property type="entry name" value="CheW-like"/>
    <property type="match status" value="3"/>
</dbReference>
<gene>
    <name evidence="5" type="ORF">RJ41_06920</name>
</gene>
<evidence type="ECO:0000259" key="4">
    <source>
        <dbReference type="PROSITE" id="PS50851"/>
    </source>
</evidence>
<sequence length="515" mass="56717">MTDVSNVESPENFQDDKSDGEQQFVSFLVNEERFTFPMHSVGEIIRVPTVVSVPLGPAQMIGLANLRGNVLPVYDLSMILLGVSSQITDVTRVVVVESELGSVGFMVDRVLKVFGVPNDTVIDKKSMTESIAYEYMQGIIKQDDQPVEQILDVSSLARAQAVTKQDGNTMQLSGMHHIDSDDEIVESDDHSLQQLVCFSLEDQEFAFHLQDVEEIVRVPNEISQLPESAPSVLGLVNLRGRIIPIVDLANCIGMVHTEINEASRIVIAQNSEFGSVGFVVAKVSNVVSISESELEAVPSVCNDGAESGILESVYRSDGGKRLVSIINLTNVYSRALMTALSSLDEDIKQESQMSENNDAAINEDDCEQYVIFWINGQEYGVSIDDTQEITRVPEKLESIPSTPDYLKGIVNLRGTVLPVIDLRSRLGIPSSESSERQRIVVLTKDKQRTGFIVDGVAEVKTVVKQTIETAPSLSEMQSEFLSRLIKLNDEKRIIQIIEPNVLLNDNAVAQAQTQC</sequence>
<comment type="subcellular location">
    <subcellularLocation>
        <location evidence="1">Cytoplasm</location>
    </subcellularLocation>
</comment>
<dbReference type="GO" id="GO:0007165">
    <property type="term" value="P:signal transduction"/>
    <property type="evidence" value="ECO:0007669"/>
    <property type="project" value="InterPro"/>
</dbReference>
<organism evidence="5 6">
    <name type="scientific">Alteromonas marina</name>
    <dbReference type="NCBI Taxonomy" id="203795"/>
    <lineage>
        <taxon>Bacteria</taxon>
        <taxon>Pseudomonadati</taxon>
        <taxon>Pseudomonadota</taxon>
        <taxon>Gammaproteobacteria</taxon>
        <taxon>Alteromonadales</taxon>
        <taxon>Alteromonadaceae</taxon>
        <taxon>Alteromonas/Salinimonas group</taxon>
        <taxon>Alteromonas</taxon>
    </lineage>
</organism>
<keyword evidence="3" id="KW-0963">Cytoplasm</keyword>
<reference evidence="5 6" key="1">
    <citation type="submission" date="2014-12" db="EMBL/GenBank/DDBJ databases">
        <title>Genome sequencing of Alteromonas marina AD001.</title>
        <authorList>
            <person name="Adrian T.G.S."/>
            <person name="Chan K.G."/>
        </authorList>
    </citation>
    <scope>NUCLEOTIDE SEQUENCE [LARGE SCALE GENOMIC DNA]</scope>
    <source>
        <strain evidence="5 6">AD001</strain>
    </source>
</reference>
<dbReference type="GO" id="GO:0005829">
    <property type="term" value="C:cytosol"/>
    <property type="evidence" value="ECO:0007669"/>
    <property type="project" value="TreeGrafter"/>
</dbReference>
<name>A0A0B3Y9M3_9ALTE</name>
<dbReference type="GO" id="GO:0006935">
    <property type="term" value="P:chemotaxis"/>
    <property type="evidence" value="ECO:0007669"/>
    <property type="project" value="InterPro"/>
</dbReference>
<dbReference type="Proteomes" id="UP000031197">
    <property type="component" value="Unassembled WGS sequence"/>
</dbReference>
<dbReference type="AlphaFoldDB" id="A0A0B3Y9M3"/>
<keyword evidence="6" id="KW-1185">Reference proteome</keyword>
<feature type="domain" description="CheW-like" evidence="4">
    <location>
        <begin position="192"/>
        <end position="337"/>
    </location>
</feature>
<dbReference type="PANTHER" id="PTHR22617:SF45">
    <property type="entry name" value="CHEMOTAXIS PROTEIN CHEW"/>
    <property type="match status" value="1"/>
</dbReference>
<dbReference type="InterPro" id="IPR002545">
    <property type="entry name" value="CheW-lke_dom"/>
</dbReference>
<evidence type="ECO:0000313" key="5">
    <source>
        <dbReference type="EMBL" id="KHT54254.1"/>
    </source>
</evidence>
<feature type="domain" description="CheW-like" evidence="4">
    <location>
        <begin position="366"/>
        <end position="508"/>
    </location>
</feature>
<comment type="caution">
    <text evidence="5">The sequence shown here is derived from an EMBL/GenBank/DDBJ whole genome shotgun (WGS) entry which is preliminary data.</text>
</comment>
<proteinExistence type="predicted"/>
<dbReference type="Gene3D" id="2.40.50.180">
    <property type="entry name" value="CheA-289, Domain 4"/>
    <property type="match status" value="3"/>
</dbReference>
<evidence type="ECO:0000256" key="3">
    <source>
        <dbReference type="ARBA" id="ARBA00022490"/>
    </source>
</evidence>
<dbReference type="PROSITE" id="PS50851">
    <property type="entry name" value="CHEW"/>
    <property type="match status" value="3"/>
</dbReference>
<evidence type="ECO:0000256" key="2">
    <source>
        <dbReference type="ARBA" id="ARBA00021483"/>
    </source>
</evidence>